<dbReference type="Pfam" id="PF02698">
    <property type="entry name" value="DUF218"/>
    <property type="match status" value="1"/>
</dbReference>
<dbReference type="InterPro" id="IPR051599">
    <property type="entry name" value="Cell_Envelope_Assoc"/>
</dbReference>
<proteinExistence type="predicted"/>
<dbReference type="PANTHER" id="PTHR30336:SF4">
    <property type="entry name" value="ENVELOPE BIOGENESIS FACTOR ELYC"/>
    <property type="match status" value="1"/>
</dbReference>
<evidence type="ECO:0000313" key="4">
    <source>
        <dbReference type="Proteomes" id="UP001056201"/>
    </source>
</evidence>
<evidence type="ECO:0000259" key="2">
    <source>
        <dbReference type="Pfam" id="PF02698"/>
    </source>
</evidence>
<feature type="transmembrane region" description="Helical" evidence="1">
    <location>
        <begin position="46"/>
        <end position="69"/>
    </location>
</feature>
<keyword evidence="4" id="KW-1185">Reference proteome</keyword>
<evidence type="ECO:0000256" key="1">
    <source>
        <dbReference type="SAM" id="Phobius"/>
    </source>
</evidence>
<keyword evidence="1" id="KW-1133">Transmembrane helix</keyword>
<dbReference type="Proteomes" id="UP001056201">
    <property type="component" value="Chromosome 1"/>
</dbReference>
<dbReference type="CDD" id="cd06259">
    <property type="entry name" value="YdcF-like"/>
    <property type="match status" value="1"/>
</dbReference>
<dbReference type="InterPro" id="IPR003848">
    <property type="entry name" value="DUF218"/>
</dbReference>
<dbReference type="PANTHER" id="PTHR30336">
    <property type="entry name" value="INNER MEMBRANE PROTEIN, PROBABLE PERMEASE"/>
    <property type="match status" value="1"/>
</dbReference>
<name>A0ABY4S1L7_AQUTE</name>
<dbReference type="Gene3D" id="3.40.50.620">
    <property type="entry name" value="HUPs"/>
    <property type="match status" value="1"/>
</dbReference>
<dbReference type="RefSeq" id="WP_250194325.1">
    <property type="nucleotide sequence ID" value="NZ_CP097635.1"/>
</dbReference>
<accession>A0ABY4S1L7</accession>
<keyword evidence="1" id="KW-0812">Transmembrane</keyword>
<dbReference type="InterPro" id="IPR014729">
    <property type="entry name" value="Rossmann-like_a/b/a_fold"/>
</dbReference>
<gene>
    <name evidence="3" type="ORF">MW290_08945</name>
</gene>
<feature type="transmembrane region" description="Helical" evidence="1">
    <location>
        <begin position="20"/>
        <end position="39"/>
    </location>
</feature>
<feature type="domain" description="DUF218" evidence="2">
    <location>
        <begin position="99"/>
        <end position="268"/>
    </location>
</feature>
<keyword evidence="1" id="KW-0472">Membrane</keyword>
<organism evidence="3 4">
    <name type="scientific">Aquincola tertiaricarbonis</name>
    <dbReference type="NCBI Taxonomy" id="391953"/>
    <lineage>
        <taxon>Bacteria</taxon>
        <taxon>Pseudomonadati</taxon>
        <taxon>Pseudomonadota</taxon>
        <taxon>Betaproteobacteria</taxon>
        <taxon>Burkholderiales</taxon>
        <taxon>Sphaerotilaceae</taxon>
        <taxon>Aquincola</taxon>
    </lineage>
</organism>
<protein>
    <submittedName>
        <fullName evidence="3">YdcF family protein</fullName>
    </submittedName>
</protein>
<dbReference type="EMBL" id="CP097635">
    <property type="protein sequence ID" value="URI06060.1"/>
    <property type="molecule type" value="Genomic_DNA"/>
</dbReference>
<reference evidence="3" key="1">
    <citation type="submission" date="2022-05" db="EMBL/GenBank/DDBJ databases">
        <title>An RpoN-dependent PEP-CTERM gene is involved in floc formation of an Aquincola tertiaricarbonis strain.</title>
        <authorList>
            <person name="Qiu D."/>
            <person name="Xia M."/>
        </authorList>
    </citation>
    <scope>NUCLEOTIDE SEQUENCE</scope>
    <source>
        <strain evidence="3">RN12</strain>
    </source>
</reference>
<sequence>MNQLLNAAGITHWKPVLSMLLMPPVPFLLLALVAALFLLRSRSRRALVALFAGLLLTWGSLTVAMGEWLHDHGMPDIPAFSPQQVAQLRADVAAGRKVAIIALGAGRERLAPEYNQPSLRPLTMERLRYAIWLSRQTGAPLGYTGGIGHAAVPGPSEAEVARRIAQQEFGLTLRWAEDRSRDTRENGQLTVPLLRADGIEKVVIVTHDLHMPRALRAFREAAAAQGVPLEVVPAPAGISSLSDDRFTRWFPSDAGQLLNWYFWHEKLGWWAGA</sequence>
<evidence type="ECO:0000313" key="3">
    <source>
        <dbReference type="EMBL" id="URI06060.1"/>
    </source>
</evidence>